<evidence type="ECO:0000313" key="2">
    <source>
        <dbReference type="EMBL" id="SEU10353.1"/>
    </source>
</evidence>
<evidence type="ECO:0000256" key="1">
    <source>
        <dbReference type="SAM" id="MobiDB-lite"/>
    </source>
</evidence>
<accession>A0A1I0JJ58</accession>
<dbReference type="EMBL" id="FOIJ01000007">
    <property type="protein sequence ID" value="SEU10353.1"/>
    <property type="molecule type" value="Genomic_DNA"/>
</dbReference>
<dbReference type="AlphaFoldDB" id="A0A1I0JJ58"/>
<feature type="region of interest" description="Disordered" evidence="1">
    <location>
        <begin position="43"/>
        <end position="63"/>
    </location>
</feature>
<organism evidence="2 3">
    <name type="scientific">Stigmatella erecta</name>
    <dbReference type="NCBI Taxonomy" id="83460"/>
    <lineage>
        <taxon>Bacteria</taxon>
        <taxon>Pseudomonadati</taxon>
        <taxon>Myxococcota</taxon>
        <taxon>Myxococcia</taxon>
        <taxon>Myxococcales</taxon>
        <taxon>Cystobacterineae</taxon>
        <taxon>Archangiaceae</taxon>
        <taxon>Stigmatella</taxon>
    </lineage>
</organism>
<keyword evidence="3" id="KW-1185">Reference proteome</keyword>
<reference evidence="3" key="1">
    <citation type="submission" date="2016-10" db="EMBL/GenBank/DDBJ databases">
        <authorList>
            <person name="Varghese N."/>
            <person name="Submissions S."/>
        </authorList>
    </citation>
    <scope>NUCLEOTIDE SEQUENCE [LARGE SCALE GENOMIC DNA]</scope>
    <source>
        <strain evidence="3">DSM 16858</strain>
    </source>
</reference>
<dbReference type="Proteomes" id="UP000199181">
    <property type="component" value="Unassembled WGS sequence"/>
</dbReference>
<evidence type="ECO:0000313" key="3">
    <source>
        <dbReference type="Proteomes" id="UP000199181"/>
    </source>
</evidence>
<gene>
    <name evidence="2" type="ORF">SAMN05443639_107339</name>
</gene>
<name>A0A1I0JJ58_9BACT</name>
<sequence length="522" mass="56016">MPRRLGFQPVRVPMPLPFPRAWTSVRLLTTLLLPVGALALSCEDEAPSPPPPGEEQTRVTGQRSITRRLETGDVQARDTTGVIGSLSVLVPTGDTFETRTVISTGEGTFRFDNVPPEAPYYLKRGSATYVVTVHRQLDLDEYILGREGVVTVAAGLPVTLSVDGLAPLDAQTGFELVAPNAGAAGRIFLDTAPAPGGTQLTDEAGLYRSSFGRQEVLDEARGDRLYLLQTQPSTAGELNYRSITRSLPLTQTTFQTSGPATPLSGTFQPVARQEATVDWRRSSFEAHRAAVHPLAVPLGTASVRHTLILAPAPGGVAQGVVGYAGELLSGSILAASQDVTATVAYGDPYPATWGVVANVVHRYQLPLRLRGTTGTVGASLVDQAELQAFTSRPVEARLSPPTRLQVEGRDAQQEQDLLSRTPLLSWEAPTVGTADVYDVRVFRLYKTPDEPDFTRTEMVATLLTAQRQVRIPPGVLQPGEAYAVRIGAMRTPGVDLTRSPFRLNSLVDYAAAETLTSVLHAP</sequence>
<protein>
    <submittedName>
        <fullName evidence="2">Uncharacterized protein</fullName>
    </submittedName>
</protein>
<proteinExistence type="predicted"/>